<organism evidence="2 3">
    <name type="scientific">Prorocentrum cordatum</name>
    <dbReference type="NCBI Taxonomy" id="2364126"/>
    <lineage>
        <taxon>Eukaryota</taxon>
        <taxon>Sar</taxon>
        <taxon>Alveolata</taxon>
        <taxon>Dinophyceae</taxon>
        <taxon>Prorocentrales</taxon>
        <taxon>Prorocentraceae</taxon>
        <taxon>Prorocentrum</taxon>
    </lineage>
</organism>
<gene>
    <name evidence="2" type="ORF">PCOR1329_LOCUS12959</name>
</gene>
<accession>A0ABN9QLC3</accession>
<feature type="region of interest" description="Disordered" evidence="1">
    <location>
        <begin position="309"/>
        <end position="419"/>
    </location>
</feature>
<feature type="region of interest" description="Disordered" evidence="1">
    <location>
        <begin position="106"/>
        <end position="202"/>
    </location>
</feature>
<sequence length="612" mass="62970">MAWRLGAGEGKPLVPSDGSSFRKPCGIHVAEDVLYVVDWERGSVLQFFLDGFCPAAGGVIQCRVVCDSSTDALSPRGVHVVGELALVTDGKRHELMAIPVTTSQHCDKKLGDAPPQAAPAGPADLDNHCECTPALGEPSPDGAVARRGSAELPVLTPAAGAQDASPGPTRLTTPAAADGEAEPSSSGASASTFGEAASSAEGPPLALEGAGALLGLGAARSSAASAGLPRPAGRLDFQRVFASWRQRLSCIRKATALPGLLLEQARAGLLLWLWPWTPRAGAGVATCLGACQVASSAQASGELVASLAAEHPPAGPGGSCEPGPSPAEDPPPHGPDSSCARAAGPAAEPAQSRPGAPEGLAAKLGSVPCSGSRQRACAGDALPDGRGDATDSSSSSCAPPAAAGRLAPAGPEVQADGLHTPSRPVEVRAVGLQTAHGRPLELTGGLHGSRGGVDVRDVRRLPNGQLIDSSGALWAFQRFDKPDQLNEPRGLFYDVREGFLYRRRLGQRARAALPARGAARRDGRGRELGPAGGRAAVRGGGPRRRALRRGQRAGLRAAVPARPRLRQRSRRRGVSRPFSNGNVAPCWRTRFGERPLFRPPALGMMALQKPAQ</sequence>
<feature type="compositionally biased region" description="Low complexity" evidence="1">
    <location>
        <begin position="552"/>
        <end position="562"/>
    </location>
</feature>
<feature type="compositionally biased region" description="Low complexity" evidence="1">
    <location>
        <begin position="175"/>
        <end position="202"/>
    </location>
</feature>
<dbReference type="EMBL" id="CAUYUJ010003803">
    <property type="protein sequence ID" value="CAK0806906.1"/>
    <property type="molecule type" value="Genomic_DNA"/>
</dbReference>
<evidence type="ECO:0000313" key="2">
    <source>
        <dbReference type="EMBL" id="CAK0806906.1"/>
    </source>
</evidence>
<feature type="compositionally biased region" description="Pro residues" evidence="1">
    <location>
        <begin position="323"/>
        <end position="334"/>
    </location>
</feature>
<feature type="region of interest" description="Disordered" evidence="1">
    <location>
        <begin position="516"/>
        <end position="577"/>
    </location>
</feature>
<feature type="compositionally biased region" description="Low complexity" evidence="1">
    <location>
        <begin position="390"/>
        <end position="411"/>
    </location>
</feature>
<protein>
    <submittedName>
        <fullName evidence="2">Uncharacterized protein</fullName>
    </submittedName>
</protein>
<comment type="caution">
    <text evidence="2">The sequence shown here is derived from an EMBL/GenBank/DDBJ whole genome shotgun (WGS) entry which is preliminary data.</text>
</comment>
<feature type="compositionally biased region" description="Basic residues" evidence="1">
    <location>
        <begin position="541"/>
        <end position="551"/>
    </location>
</feature>
<reference evidence="2" key="1">
    <citation type="submission" date="2023-10" db="EMBL/GenBank/DDBJ databases">
        <authorList>
            <person name="Chen Y."/>
            <person name="Shah S."/>
            <person name="Dougan E. K."/>
            <person name="Thang M."/>
            <person name="Chan C."/>
        </authorList>
    </citation>
    <scope>NUCLEOTIDE SEQUENCE [LARGE SCALE GENOMIC DNA]</scope>
</reference>
<feature type="compositionally biased region" description="Basic residues" evidence="1">
    <location>
        <begin position="563"/>
        <end position="574"/>
    </location>
</feature>
<name>A0ABN9QLC3_9DINO</name>
<dbReference type="Proteomes" id="UP001189429">
    <property type="component" value="Unassembled WGS sequence"/>
</dbReference>
<evidence type="ECO:0000313" key="3">
    <source>
        <dbReference type="Proteomes" id="UP001189429"/>
    </source>
</evidence>
<proteinExistence type="predicted"/>
<evidence type="ECO:0000256" key="1">
    <source>
        <dbReference type="SAM" id="MobiDB-lite"/>
    </source>
</evidence>
<feature type="compositionally biased region" description="Low complexity" evidence="1">
    <location>
        <begin position="335"/>
        <end position="350"/>
    </location>
</feature>
<feature type="compositionally biased region" description="Low complexity" evidence="1">
    <location>
        <begin position="113"/>
        <end position="123"/>
    </location>
</feature>
<keyword evidence="3" id="KW-1185">Reference proteome</keyword>